<gene>
    <name evidence="3" type="ORF">NEE01_00240</name>
</gene>
<accession>A0AA41Z5E9</accession>
<organism evidence="3 4">
    <name type="scientific">Sphingomonas lycopersici</name>
    <dbReference type="NCBI Taxonomy" id="2951807"/>
    <lineage>
        <taxon>Bacteria</taxon>
        <taxon>Pseudomonadati</taxon>
        <taxon>Pseudomonadota</taxon>
        <taxon>Alphaproteobacteria</taxon>
        <taxon>Sphingomonadales</taxon>
        <taxon>Sphingomonadaceae</taxon>
        <taxon>Sphingomonas</taxon>
    </lineage>
</organism>
<dbReference type="RefSeq" id="WP_265267251.1">
    <property type="nucleotide sequence ID" value="NZ_JANFAV010000001.1"/>
</dbReference>
<reference evidence="3" key="1">
    <citation type="submission" date="2022-06" db="EMBL/GenBank/DDBJ databases">
        <title>Sphingomonas sp. nov. isolated from rhizosphere soil of tomato.</title>
        <authorList>
            <person name="Dong H."/>
            <person name="Gao R."/>
        </authorList>
    </citation>
    <scope>NUCLEOTIDE SEQUENCE</scope>
    <source>
        <strain evidence="3">MMSM24</strain>
    </source>
</reference>
<proteinExistence type="predicted"/>
<name>A0AA41Z5E9_9SPHN</name>
<protein>
    <recommendedName>
        <fullName evidence="5">MASP</fullName>
    </recommendedName>
</protein>
<keyword evidence="4" id="KW-1185">Reference proteome</keyword>
<feature type="chain" id="PRO_5041386777" description="MASP" evidence="2">
    <location>
        <begin position="26"/>
        <end position="219"/>
    </location>
</feature>
<evidence type="ECO:0008006" key="5">
    <source>
        <dbReference type="Google" id="ProtNLM"/>
    </source>
</evidence>
<feature type="signal peptide" evidence="2">
    <location>
        <begin position="1"/>
        <end position="25"/>
    </location>
</feature>
<dbReference type="AlphaFoldDB" id="A0AA41Z5E9"/>
<evidence type="ECO:0000256" key="1">
    <source>
        <dbReference type="SAM" id="Coils"/>
    </source>
</evidence>
<comment type="caution">
    <text evidence="3">The sequence shown here is derived from an EMBL/GenBank/DDBJ whole genome shotgun (WGS) entry which is preliminary data.</text>
</comment>
<sequence length="219" mass="22331">MRNVLMIHAATLAALSMLSARPVAAEGKGDRAKAAVAEAQGKIDALNAMDARGEVPRMSADAMAALRSAQDQLRAGHKDAAIEAAHSASHIADTAIGVAQRERRESNAAAQADAAMAAQAQVAGARDQAAAAQDQAADAQQRADAANARAASAEQAASAAAAEAAAARASAQQPATSVTTETTRTAAVAPRVVHRTVHRNVHRARPAVVTEKTTTTINR</sequence>
<dbReference type="EMBL" id="JANFAV010000001">
    <property type="protein sequence ID" value="MCW6533202.1"/>
    <property type="molecule type" value="Genomic_DNA"/>
</dbReference>
<evidence type="ECO:0000313" key="3">
    <source>
        <dbReference type="EMBL" id="MCW6533202.1"/>
    </source>
</evidence>
<feature type="coiled-coil region" evidence="1">
    <location>
        <begin position="115"/>
        <end position="163"/>
    </location>
</feature>
<evidence type="ECO:0000313" key="4">
    <source>
        <dbReference type="Proteomes" id="UP001165565"/>
    </source>
</evidence>
<dbReference type="Proteomes" id="UP001165565">
    <property type="component" value="Unassembled WGS sequence"/>
</dbReference>
<keyword evidence="2" id="KW-0732">Signal</keyword>
<evidence type="ECO:0000256" key="2">
    <source>
        <dbReference type="SAM" id="SignalP"/>
    </source>
</evidence>
<keyword evidence="1" id="KW-0175">Coiled coil</keyword>